<comment type="pathway">
    <text evidence="1">Amino-acid biosynthesis; L-phenylalanine biosynthesis; phenylpyruvate from prephenate: step 1/1.</text>
</comment>
<evidence type="ECO:0000256" key="2">
    <source>
        <dbReference type="ARBA" id="ARBA00013147"/>
    </source>
</evidence>
<dbReference type="GO" id="GO:0009094">
    <property type="term" value="P:L-phenylalanine biosynthetic process"/>
    <property type="evidence" value="ECO:0007669"/>
    <property type="project" value="UniProtKB-UniPathway"/>
</dbReference>
<organism evidence="11">
    <name type="scientific">uncultured Chloroflexia bacterium</name>
    <dbReference type="NCBI Taxonomy" id="1672391"/>
    <lineage>
        <taxon>Bacteria</taxon>
        <taxon>Bacillati</taxon>
        <taxon>Chloroflexota</taxon>
        <taxon>Chloroflexia</taxon>
        <taxon>environmental samples</taxon>
    </lineage>
</organism>
<dbReference type="UniPathway" id="UPA00121">
    <property type="reaction ID" value="UER00345"/>
</dbReference>
<accession>A0A6J4MSC6</accession>
<dbReference type="Pfam" id="PF01842">
    <property type="entry name" value="ACT"/>
    <property type="match status" value="1"/>
</dbReference>
<dbReference type="CDD" id="cd04905">
    <property type="entry name" value="ACT_CM-PDT"/>
    <property type="match status" value="1"/>
</dbReference>
<keyword evidence="7 11" id="KW-0456">Lyase</keyword>
<dbReference type="EMBL" id="CADCTR010002729">
    <property type="protein sequence ID" value="CAA9367505.1"/>
    <property type="molecule type" value="Genomic_DNA"/>
</dbReference>
<dbReference type="EC" id="4.2.1.51" evidence="2"/>
<feature type="domain" description="ACT" evidence="10">
    <location>
        <begin position="192"/>
        <end position="266"/>
    </location>
</feature>
<dbReference type="Pfam" id="PF00800">
    <property type="entry name" value="PDT"/>
    <property type="match status" value="1"/>
</dbReference>
<dbReference type="PROSITE" id="PS51671">
    <property type="entry name" value="ACT"/>
    <property type="match status" value="1"/>
</dbReference>
<keyword evidence="5" id="KW-0057">Aromatic amino acid biosynthesis</keyword>
<evidence type="ECO:0000256" key="7">
    <source>
        <dbReference type="ARBA" id="ARBA00023239"/>
    </source>
</evidence>
<dbReference type="InterPro" id="IPR002912">
    <property type="entry name" value="ACT_dom"/>
</dbReference>
<feature type="domain" description="Prephenate dehydratase" evidence="9">
    <location>
        <begin position="2"/>
        <end position="178"/>
    </location>
</feature>
<dbReference type="NCBIfam" id="NF008865">
    <property type="entry name" value="PRK11898.1"/>
    <property type="match status" value="1"/>
</dbReference>
<dbReference type="AlphaFoldDB" id="A0A6J4MSC6"/>
<keyword evidence="6" id="KW-0584">Phenylalanine biosynthesis</keyword>
<dbReference type="InterPro" id="IPR018528">
    <property type="entry name" value="Preph_deHydtase_CS"/>
</dbReference>
<keyword evidence="4" id="KW-0028">Amino-acid biosynthesis</keyword>
<evidence type="ECO:0000256" key="4">
    <source>
        <dbReference type="ARBA" id="ARBA00022605"/>
    </source>
</evidence>
<dbReference type="Gene3D" id="3.30.70.260">
    <property type="match status" value="1"/>
</dbReference>
<gene>
    <name evidence="11" type="ORF">AVDCRST_MAG93-8097</name>
</gene>
<dbReference type="PANTHER" id="PTHR21022:SF19">
    <property type="entry name" value="PREPHENATE DEHYDRATASE-RELATED"/>
    <property type="match status" value="1"/>
</dbReference>
<dbReference type="SUPFAM" id="SSF53850">
    <property type="entry name" value="Periplasmic binding protein-like II"/>
    <property type="match status" value="1"/>
</dbReference>
<protein>
    <recommendedName>
        <fullName evidence="3">Prephenate dehydratase</fullName>
        <ecNumber evidence="2">4.2.1.51</ecNumber>
    </recommendedName>
</protein>
<evidence type="ECO:0000256" key="8">
    <source>
        <dbReference type="ARBA" id="ARBA00047848"/>
    </source>
</evidence>
<dbReference type="GO" id="GO:0004664">
    <property type="term" value="F:prephenate dehydratase activity"/>
    <property type="evidence" value="ECO:0007669"/>
    <property type="project" value="UniProtKB-EC"/>
</dbReference>
<comment type="catalytic activity">
    <reaction evidence="8">
        <text>prephenate + H(+) = 3-phenylpyruvate + CO2 + H2O</text>
        <dbReference type="Rhea" id="RHEA:21648"/>
        <dbReference type="ChEBI" id="CHEBI:15377"/>
        <dbReference type="ChEBI" id="CHEBI:15378"/>
        <dbReference type="ChEBI" id="CHEBI:16526"/>
        <dbReference type="ChEBI" id="CHEBI:18005"/>
        <dbReference type="ChEBI" id="CHEBI:29934"/>
        <dbReference type="EC" id="4.2.1.51"/>
    </reaction>
</comment>
<dbReference type="Gene3D" id="3.40.190.10">
    <property type="entry name" value="Periplasmic binding protein-like II"/>
    <property type="match status" value="2"/>
</dbReference>
<evidence type="ECO:0000256" key="6">
    <source>
        <dbReference type="ARBA" id="ARBA00023222"/>
    </source>
</evidence>
<evidence type="ECO:0000259" key="9">
    <source>
        <dbReference type="PROSITE" id="PS51171"/>
    </source>
</evidence>
<dbReference type="CDD" id="cd13631">
    <property type="entry name" value="PBP2_Ct-PDT_like"/>
    <property type="match status" value="1"/>
</dbReference>
<dbReference type="SUPFAM" id="SSF55021">
    <property type="entry name" value="ACT-like"/>
    <property type="match status" value="1"/>
</dbReference>
<evidence type="ECO:0000256" key="5">
    <source>
        <dbReference type="ARBA" id="ARBA00023141"/>
    </source>
</evidence>
<proteinExistence type="predicted"/>
<evidence type="ECO:0000256" key="1">
    <source>
        <dbReference type="ARBA" id="ARBA00004741"/>
    </source>
</evidence>
<evidence type="ECO:0000256" key="3">
    <source>
        <dbReference type="ARBA" id="ARBA00021872"/>
    </source>
</evidence>
<dbReference type="InterPro" id="IPR001086">
    <property type="entry name" value="Preph_deHydtase"/>
</dbReference>
<sequence>MRVAFLGQAGSNSEEAAIEYYGTPIEAVHCDSFTMICDALAHGDADEAMLPIENSVAGSIHSNYDILLRYDFQIVGEFVFRVRNNLLALPGVALGDVKRVLSHPQPLAQCSDYLSRLGVALEVTSDTTVAARRVRAELLTDTAAIASRRAAVVYDLAVLAADIEDDAENYTRFIVLSREARPAEADQTLKTSIVFAVAHQPGALTKALAAFSDRGLNLMKIESRPLRGRPWEYLFYLDFVGQENSDEALRVLGEQTTMLRVLGRYPSYEDSRIDGPKSA</sequence>
<reference evidence="11" key="1">
    <citation type="submission" date="2020-02" db="EMBL/GenBank/DDBJ databases">
        <authorList>
            <person name="Meier V. D."/>
        </authorList>
    </citation>
    <scope>NUCLEOTIDE SEQUENCE</scope>
    <source>
        <strain evidence="11">AVDCRST_MAG93</strain>
    </source>
</reference>
<dbReference type="InterPro" id="IPR045865">
    <property type="entry name" value="ACT-like_dom_sf"/>
</dbReference>
<dbReference type="PROSITE" id="PS00857">
    <property type="entry name" value="PREPHENATE_DEHYDR_1"/>
    <property type="match status" value="1"/>
</dbReference>
<evidence type="ECO:0000313" key="11">
    <source>
        <dbReference type="EMBL" id="CAA9367505.1"/>
    </source>
</evidence>
<dbReference type="PROSITE" id="PS51171">
    <property type="entry name" value="PREPHENATE_DEHYDR_3"/>
    <property type="match status" value="1"/>
</dbReference>
<name>A0A6J4MSC6_9CHLR</name>
<evidence type="ECO:0000259" key="10">
    <source>
        <dbReference type="PROSITE" id="PS51671"/>
    </source>
</evidence>
<dbReference type="PANTHER" id="PTHR21022">
    <property type="entry name" value="PREPHENATE DEHYDRATASE P PROTEIN"/>
    <property type="match status" value="1"/>
</dbReference>
<dbReference type="GO" id="GO:0005737">
    <property type="term" value="C:cytoplasm"/>
    <property type="evidence" value="ECO:0007669"/>
    <property type="project" value="TreeGrafter"/>
</dbReference>